<dbReference type="Proteomes" id="UP000755585">
    <property type="component" value="Unassembled WGS sequence"/>
</dbReference>
<evidence type="ECO:0000313" key="2">
    <source>
        <dbReference type="Proteomes" id="UP000755585"/>
    </source>
</evidence>
<protein>
    <submittedName>
        <fullName evidence="1">Uncharacterized protein</fullName>
    </submittedName>
</protein>
<accession>A0ABS4UV44</accession>
<reference evidence="1 2" key="1">
    <citation type="submission" date="2021-03" db="EMBL/GenBank/DDBJ databases">
        <title>Sequencing the genomes of 1000 actinobacteria strains.</title>
        <authorList>
            <person name="Klenk H.-P."/>
        </authorList>
    </citation>
    <scope>NUCLEOTIDE SEQUENCE [LARGE SCALE GENOMIC DNA]</scope>
    <source>
        <strain evidence="1 2">DSM 18824</strain>
    </source>
</reference>
<organism evidence="1 2">
    <name type="scientific">Kribbella aluminosa</name>
    <dbReference type="NCBI Taxonomy" id="416017"/>
    <lineage>
        <taxon>Bacteria</taxon>
        <taxon>Bacillati</taxon>
        <taxon>Actinomycetota</taxon>
        <taxon>Actinomycetes</taxon>
        <taxon>Propionibacteriales</taxon>
        <taxon>Kribbellaceae</taxon>
        <taxon>Kribbella</taxon>
    </lineage>
</organism>
<keyword evidence="2" id="KW-1185">Reference proteome</keyword>
<proteinExistence type="predicted"/>
<sequence length="119" mass="13436">MPRLRWVWRERRPPVRPRALLLLGDLLRGLWVELSPASLQVLLRRVSWLQVLRPSGLVWLAGMGQVLRRQGWRVRSLLLVLGVRRPRVLVLGVRRVSVVGLRGLCGGLGGTRLLGGWGS</sequence>
<dbReference type="RefSeq" id="WP_209698143.1">
    <property type="nucleotide sequence ID" value="NZ_BAAAVU010000017.1"/>
</dbReference>
<comment type="caution">
    <text evidence="1">The sequence shown here is derived from an EMBL/GenBank/DDBJ whole genome shotgun (WGS) entry which is preliminary data.</text>
</comment>
<name>A0ABS4UV44_9ACTN</name>
<gene>
    <name evidence="1" type="ORF">JOF29_006595</name>
</gene>
<dbReference type="EMBL" id="JAGINT010000002">
    <property type="protein sequence ID" value="MBP2355485.1"/>
    <property type="molecule type" value="Genomic_DNA"/>
</dbReference>
<evidence type="ECO:0000313" key="1">
    <source>
        <dbReference type="EMBL" id="MBP2355485.1"/>
    </source>
</evidence>